<name>A0A0M4F511_DROBS</name>
<protein>
    <submittedName>
        <fullName evidence="3">Whamy</fullName>
    </submittedName>
</protein>
<dbReference type="GO" id="GO:0003779">
    <property type="term" value="F:actin binding"/>
    <property type="evidence" value="ECO:0007669"/>
    <property type="project" value="InterPro"/>
</dbReference>
<dbReference type="InterPro" id="IPR003124">
    <property type="entry name" value="WH2_dom"/>
</dbReference>
<dbReference type="PROSITE" id="PS51082">
    <property type="entry name" value="WH2"/>
    <property type="match status" value="1"/>
</dbReference>
<evidence type="ECO:0000256" key="1">
    <source>
        <dbReference type="SAM" id="MobiDB-lite"/>
    </source>
</evidence>
<evidence type="ECO:0000313" key="3">
    <source>
        <dbReference type="EMBL" id="ALC46545.1"/>
    </source>
</evidence>
<evidence type="ECO:0000313" key="4">
    <source>
        <dbReference type="Proteomes" id="UP000494163"/>
    </source>
</evidence>
<feature type="compositionally biased region" description="Polar residues" evidence="1">
    <location>
        <begin position="429"/>
        <end position="438"/>
    </location>
</feature>
<feature type="region of interest" description="Disordered" evidence="1">
    <location>
        <begin position="115"/>
        <end position="151"/>
    </location>
</feature>
<dbReference type="Proteomes" id="UP000494163">
    <property type="component" value="Chromosome 3R"/>
</dbReference>
<sequence length="593" mass="63301">MNAESMTYAYISEPVEFRQLQGKAVDFRKTFDVRGQGNDEMLQLYLRKAHLDENVEQMPAIQRRTYVYDIIRSNKGPGYWVRSSRHLKSFFTLYLSLQPPSMQLSSDVFAHPPPAVLPPPTMKSSPFNERRTGAQMKSSASSSSLGSLGGGTAPLPGPSFASSVVVSSKGSKYEISGPINFQHVSGDVTRDRTRNAFDLSAGNQDNVLKKYMMEHGITEQDIAGMNRKDIIKNIVHSNATWQPSKAEMKASKGMTLPPAPTPTLVYATINTNNQLTPPPSPKPVQKPLSNYATITSRFKDISDMDWPATPSSSAPRRAPLGNIVPIQVSGGSKVPPPPSTVTAANVHVNPAAVEVRPAPLKTQSDIYATIAPQRKAGQMRVPPPTPPKPTTPLPVQYKAPAAPKLQPVANPVAFPQQSKCRTSAAPVAFTQQSKSRTSAAPVAFPQQSKSGTSAAPVAFPQQSKSGTSAAIPPPPPPPPPAAAVPVPPPPPPLLAAAVPAAPIMQKSEQRKPAPAAGGDNRDAFLESIRNGVALKKVDKKAATISGVKPRAEKKPPAGDFLSELKLGITLRRVKNPADNPFSDANSNADESQA</sequence>
<accession>A0A0M4F511</accession>
<dbReference type="PANTHER" id="PTHR45691:SF6">
    <property type="entry name" value="PROTEIN DIAPHANOUS"/>
    <property type="match status" value="1"/>
</dbReference>
<dbReference type="PANTHER" id="PTHR45691">
    <property type="entry name" value="PROTEIN DIAPHANOUS"/>
    <property type="match status" value="1"/>
</dbReference>
<proteinExistence type="predicted"/>
<dbReference type="SMART" id="SM00246">
    <property type="entry name" value="WH2"/>
    <property type="match status" value="2"/>
</dbReference>
<organism evidence="3 4">
    <name type="scientific">Drosophila busckii</name>
    <name type="common">Fruit fly</name>
    <dbReference type="NCBI Taxonomy" id="30019"/>
    <lineage>
        <taxon>Eukaryota</taxon>
        <taxon>Metazoa</taxon>
        <taxon>Ecdysozoa</taxon>
        <taxon>Arthropoda</taxon>
        <taxon>Hexapoda</taxon>
        <taxon>Insecta</taxon>
        <taxon>Pterygota</taxon>
        <taxon>Neoptera</taxon>
        <taxon>Endopterygota</taxon>
        <taxon>Diptera</taxon>
        <taxon>Brachycera</taxon>
        <taxon>Muscomorpha</taxon>
        <taxon>Ephydroidea</taxon>
        <taxon>Drosophilidae</taxon>
        <taxon>Drosophila</taxon>
    </lineage>
</organism>
<gene>
    <name evidence="3" type="ORF">Dbus_chr3Rg1295</name>
</gene>
<dbReference type="EMBL" id="CP012526">
    <property type="protein sequence ID" value="ALC46545.1"/>
    <property type="molecule type" value="Genomic_DNA"/>
</dbReference>
<dbReference type="OMA" id="MQVSTDV"/>
<feature type="compositionally biased region" description="Polar residues" evidence="1">
    <location>
        <begin position="582"/>
        <end position="593"/>
    </location>
</feature>
<feature type="region of interest" description="Disordered" evidence="1">
    <location>
        <begin position="571"/>
        <end position="593"/>
    </location>
</feature>
<dbReference type="Pfam" id="PF02205">
    <property type="entry name" value="WH2"/>
    <property type="match status" value="1"/>
</dbReference>
<dbReference type="GO" id="GO:0030041">
    <property type="term" value="P:actin filament polymerization"/>
    <property type="evidence" value="ECO:0007669"/>
    <property type="project" value="TreeGrafter"/>
</dbReference>
<feature type="compositionally biased region" description="Low complexity" evidence="1">
    <location>
        <begin position="494"/>
        <end position="503"/>
    </location>
</feature>
<feature type="compositionally biased region" description="Pro residues" evidence="1">
    <location>
        <begin position="471"/>
        <end position="493"/>
    </location>
</feature>
<dbReference type="STRING" id="30019.A0A0M4F511"/>
<feature type="domain" description="WH2" evidence="2">
    <location>
        <begin position="520"/>
        <end position="537"/>
    </location>
</feature>
<dbReference type="OrthoDB" id="8039211at2759"/>
<reference evidence="3 4" key="1">
    <citation type="submission" date="2015-08" db="EMBL/GenBank/DDBJ databases">
        <title>Ancestral chromatin configuration constrains chromatin evolution on differentiating sex chromosomes in Drosophila.</title>
        <authorList>
            <person name="Zhou Q."/>
            <person name="Bachtrog D."/>
        </authorList>
    </citation>
    <scope>NUCLEOTIDE SEQUENCE [LARGE SCALE GENOMIC DNA]</scope>
    <source>
        <tissue evidence="3">Whole larvae</tissue>
    </source>
</reference>
<dbReference type="InterPro" id="IPR051412">
    <property type="entry name" value="Formin_Homology_Diaphanous_sf"/>
</dbReference>
<feature type="region of interest" description="Disordered" evidence="1">
    <location>
        <begin position="425"/>
        <end position="522"/>
    </location>
</feature>
<evidence type="ECO:0000259" key="2">
    <source>
        <dbReference type="PROSITE" id="PS51082"/>
    </source>
</evidence>
<dbReference type="GO" id="GO:0005884">
    <property type="term" value="C:actin filament"/>
    <property type="evidence" value="ECO:0007669"/>
    <property type="project" value="TreeGrafter"/>
</dbReference>
<keyword evidence="4" id="KW-1185">Reference proteome</keyword>
<dbReference type="AlphaFoldDB" id="A0A0M4F511"/>